<feature type="compositionally biased region" description="Basic and acidic residues" evidence="1">
    <location>
        <begin position="340"/>
        <end position="364"/>
    </location>
</feature>
<gene>
    <name evidence="2" type="ORF">K469DRAFT_545605</name>
</gene>
<dbReference type="OrthoDB" id="3533623at2759"/>
<feature type="region of interest" description="Disordered" evidence="1">
    <location>
        <begin position="324"/>
        <end position="365"/>
    </location>
</feature>
<keyword evidence="3" id="KW-1185">Reference proteome</keyword>
<dbReference type="EMBL" id="ML994610">
    <property type="protein sequence ID" value="KAF2195308.1"/>
    <property type="molecule type" value="Genomic_DNA"/>
</dbReference>
<protein>
    <submittedName>
        <fullName evidence="2">Uncharacterized protein</fullName>
    </submittedName>
</protein>
<evidence type="ECO:0000313" key="2">
    <source>
        <dbReference type="EMBL" id="KAF2195308.1"/>
    </source>
</evidence>
<accession>A0A6A6EX00</accession>
<feature type="compositionally biased region" description="Polar residues" evidence="1">
    <location>
        <begin position="430"/>
        <end position="442"/>
    </location>
</feature>
<sequence length="467" mass="52013">MSPYHSRNVSEETTASASYQVILEHLLQYPGSYEIPLRTMYTLNCAPRAQPLPRQLSRAPTPTGSSNNVSPISGQFAWTEAGSATANFTSALMSQISSLPSQPSSLPPTFIVSFVSRCFHPDLALVDFPQALTALDYLKDLETRRRKEVAAAFERLGIRSDTVGTDSDGVFERYPGIALWVKHIEGKNKKAEAYYSQLFLGLRRWIMINELSLQPFNKLNCMGMLNTLLPPQPPQGSTKLPTPLLTHKLLKEERDGFFDYIRLVQKSGPACLQNVMDLGKAPGDQNGWSAVQNVLDKYLRVAKNMIDDCISTTGPEDFRLVEEAAGRKGKKTDSGISFGSERRPSTGTSTKEKPLPASPHEYKQQTKNLSTLEKITREFKRMRVKTRPDVEEIVKIDKQSAAYHIPMTGENKGKKTLKKARSFANIRGGNASSTSLVGSRQGSDAAPYDAEEMRRHRMMYEASKNQV</sequence>
<dbReference type="AlphaFoldDB" id="A0A6A6EX00"/>
<evidence type="ECO:0000256" key="1">
    <source>
        <dbReference type="SAM" id="MobiDB-lite"/>
    </source>
</evidence>
<dbReference type="Proteomes" id="UP000800200">
    <property type="component" value="Unassembled WGS sequence"/>
</dbReference>
<proteinExistence type="predicted"/>
<evidence type="ECO:0000313" key="3">
    <source>
        <dbReference type="Proteomes" id="UP000800200"/>
    </source>
</evidence>
<feature type="region of interest" description="Disordered" evidence="1">
    <location>
        <begin position="426"/>
        <end position="451"/>
    </location>
</feature>
<reference evidence="2" key="1">
    <citation type="journal article" date="2020" name="Stud. Mycol.">
        <title>101 Dothideomycetes genomes: a test case for predicting lifestyles and emergence of pathogens.</title>
        <authorList>
            <person name="Haridas S."/>
            <person name="Albert R."/>
            <person name="Binder M."/>
            <person name="Bloem J."/>
            <person name="Labutti K."/>
            <person name="Salamov A."/>
            <person name="Andreopoulos B."/>
            <person name="Baker S."/>
            <person name="Barry K."/>
            <person name="Bills G."/>
            <person name="Bluhm B."/>
            <person name="Cannon C."/>
            <person name="Castanera R."/>
            <person name="Culley D."/>
            <person name="Daum C."/>
            <person name="Ezra D."/>
            <person name="Gonzalez J."/>
            <person name="Henrissat B."/>
            <person name="Kuo A."/>
            <person name="Liang C."/>
            <person name="Lipzen A."/>
            <person name="Lutzoni F."/>
            <person name="Magnuson J."/>
            <person name="Mondo S."/>
            <person name="Nolan M."/>
            <person name="Ohm R."/>
            <person name="Pangilinan J."/>
            <person name="Park H.-J."/>
            <person name="Ramirez L."/>
            <person name="Alfaro M."/>
            <person name="Sun H."/>
            <person name="Tritt A."/>
            <person name="Yoshinaga Y."/>
            <person name="Zwiers L.-H."/>
            <person name="Turgeon B."/>
            <person name="Goodwin S."/>
            <person name="Spatafora J."/>
            <person name="Crous P."/>
            <person name="Grigoriev I."/>
        </authorList>
    </citation>
    <scope>NUCLEOTIDE SEQUENCE</scope>
    <source>
        <strain evidence="2">CBS 207.26</strain>
    </source>
</reference>
<name>A0A6A6EX00_9PEZI</name>
<organism evidence="2 3">
    <name type="scientific">Zopfia rhizophila CBS 207.26</name>
    <dbReference type="NCBI Taxonomy" id="1314779"/>
    <lineage>
        <taxon>Eukaryota</taxon>
        <taxon>Fungi</taxon>
        <taxon>Dikarya</taxon>
        <taxon>Ascomycota</taxon>
        <taxon>Pezizomycotina</taxon>
        <taxon>Dothideomycetes</taxon>
        <taxon>Dothideomycetes incertae sedis</taxon>
        <taxon>Zopfiaceae</taxon>
        <taxon>Zopfia</taxon>
    </lineage>
</organism>